<keyword evidence="2" id="KW-1133">Transmembrane helix</keyword>
<evidence type="ECO:0000256" key="1">
    <source>
        <dbReference type="SAM" id="MobiDB-lite"/>
    </source>
</evidence>
<dbReference type="KEGG" id="slac:SKTS_17530"/>
<keyword evidence="4" id="KW-1185">Reference proteome</keyword>
<organism evidence="3 4">
    <name type="scientific">Sulfurimicrobium lacus</name>
    <dbReference type="NCBI Taxonomy" id="2715678"/>
    <lineage>
        <taxon>Bacteria</taxon>
        <taxon>Pseudomonadati</taxon>
        <taxon>Pseudomonadota</taxon>
        <taxon>Betaproteobacteria</taxon>
        <taxon>Nitrosomonadales</taxon>
        <taxon>Sulfuricellaceae</taxon>
        <taxon>Sulfurimicrobium</taxon>
    </lineage>
</organism>
<evidence type="ECO:0000313" key="3">
    <source>
        <dbReference type="EMBL" id="BCB26867.1"/>
    </source>
</evidence>
<evidence type="ECO:0000256" key="2">
    <source>
        <dbReference type="SAM" id="Phobius"/>
    </source>
</evidence>
<sequence>MNHLDKTISILTLPGLAFLSGRAAAASEYAGLLDDFFHFDASSLIWMLIGGAIVTTGVILRSRGAREADPSMRKPALQMPSEAKPATNGETRGGNNDVARTAQYWLDLDEATTVTVEEMSCIEEEAEVFLMMGRPDMAIKLLRDYLEAEPDCKANAWFKLLDIYHVQELREPFNHLAKEIKTRFNVALPTWEANRAVAQLRYGLEHFPNLLSKISQHWNDPSGLEILHELMRENRQGERMGFHEEAFRDMLLLSDVLEARMAESAAQADSPDD</sequence>
<dbReference type="Proteomes" id="UP000502260">
    <property type="component" value="Chromosome"/>
</dbReference>
<evidence type="ECO:0008006" key="5">
    <source>
        <dbReference type="Google" id="ProtNLM"/>
    </source>
</evidence>
<accession>A0A6F8VCN2</accession>
<dbReference type="RefSeq" id="WP_173063455.1">
    <property type="nucleotide sequence ID" value="NZ_AP022853.1"/>
</dbReference>
<protein>
    <recommendedName>
        <fullName evidence="5">Tetratricopeptide repeat protein</fullName>
    </recommendedName>
</protein>
<evidence type="ECO:0000313" key="4">
    <source>
        <dbReference type="Proteomes" id="UP000502260"/>
    </source>
</evidence>
<reference evidence="4" key="1">
    <citation type="submission" date="2020-03" db="EMBL/GenBank/DDBJ databases">
        <title>Complete genome sequence of sulfur-oxidizing bacterium skT11.</title>
        <authorList>
            <person name="Kanda M."/>
            <person name="Kojima H."/>
            <person name="Fukui M."/>
        </authorList>
    </citation>
    <scope>NUCLEOTIDE SEQUENCE [LARGE SCALE GENOMIC DNA]</scope>
    <source>
        <strain evidence="4">skT11</strain>
    </source>
</reference>
<gene>
    <name evidence="3" type="ORF">SKTS_17530</name>
</gene>
<feature type="region of interest" description="Disordered" evidence="1">
    <location>
        <begin position="69"/>
        <end position="94"/>
    </location>
</feature>
<proteinExistence type="predicted"/>
<feature type="transmembrane region" description="Helical" evidence="2">
    <location>
        <begin position="41"/>
        <end position="60"/>
    </location>
</feature>
<dbReference type="AlphaFoldDB" id="A0A6F8VCN2"/>
<keyword evidence="2" id="KW-0812">Transmembrane</keyword>
<name>A0A6F8VCN2_9PROT</name>
<dbReference type="EMBL" id="AP022853">
    <property type="protein sequence ID" value="BCB26867.1"/>
    <property type="molecule type" value="Genomic_DNA"/>
</dbReference>
<keyword evidence="2" id="KW-0472">Membrane</keyword>